<name>A0ABM5JHZ5_DIAVI</name>
<dbReference type="PANTHER" id="PTHR21301">
    <property type="entry name" value="REVERSE TRANSCRIPTASE"/>
    <property type="match status" value="1"/>
</dbReference>
<dbReference type="PROSITE" id="PS00028">
    <property type="entry name" value="ZINC_FINGER_C2H2_1"/>
    <property type="match status" value="1"/>
</dbReference>
<dbReference type="RefSeq" id="XP_050497563.1">
    <property type="nucleotide sequence ID" value="XM_050641606.1"/>
</dbReference>
<keyword evidence="4" id="KW-1185">Reference proteome</keyword>
<dbReference type="Pfam" id="PF26215">
    <property type="entry name" value="HTH_animal"/>
    <property type="match status" value="1"/>
</dbReference>
<feature type="domain" description="Reverse transcriptase" evidence="2">
    <location>
        <begin position="1"/>
        <end position="98"/>
    </location>
</feature>
<dbReference type="PROSITE" id="PS50878">
    <property type="entry name" value="RT_POL"/>
    <property type="match status" value="1"/>
</dbReference>
<dbReference type="InterPro" id="IPR013087">
    <property type="entry name" value="Znf_C2H2_type"/>
</dbReference>
<dbReference type="InterPro" id="IPR000305">
    <property type="entry name" value="GIY-YIG_endonuc"/>
</dbReference>
<proteinExistence type="predicted"/>
<evidence type="ECO:0000313" key="4">
    <source>
        <dbReference type="Proteomes" id="UP001652700"/>
    </source>
</evidence>
<evidence type="ECO:0000259" key="2">
    <source>
        <dbReference type="PROSITE" id="PS50878"/>
    </source>
</evidence>
<feature type="domain" description="GIY-YIG" evidence="1">
    <location>
        <begin position="257"/>
        <end position="342"/>
    </location>
</feature>
<evidence type="ECO:0008006" key="5">
    <source>
        <dbReference type="Google" id="ProtNLM"/>
    </source>
</evidence>
<reference evidence="3" key="1">
    <citation type="submission" date="2025-05" db="UniProtKB">
        <authorList>
            <consortium name="EnsemblMetazoa"/>
        </authorList>
    </citation>
    <scope>IDENTIFICATION</scope>
</reference>
<dbReference type="PANTHER" id="PTHR21301:SF10">
    <property type="entry name" value="REVERSE TRANSCRIPTASE DOMAIN-CONTAINING PROTEIN"/>
    <property type="match status" value="1"/>
</dbReference>
<dbReference type="GeneID" id="126878737"/>
<dbReference type="PROSITE" id="PS50164">
    <property type="entry name" value="GIY_YIG"/>
    <property type="match status" value="1"/>
</dbReference>
<dbReference type="EnsemblMetazoa" id="XM_050641606.1">
    <property type="protein sequence ID" value="XP_050497563.1"/>
    <property type="gene ID" value="LOC126878737"/>
</dbReference>
<protein>
    <recommendedName>
        <fullName evidence="5">Reverse transcriptase domain-containing protein</fullName>
    </recommendedName>
</protein>
<dbReference type="CDD" id="cd10442">
    <property type="entry name" value="GIY-YIG_PLEs"/>
    <property type="match status" value="1"/>
</dbReference>
<evidence type="ECO:0000259" key="1">
    <source>
        <dbReference type="PROSITE" id="PS50164"/>
    </source>
</evidence>
<dbReference type="InterPro" id="IPR035901">
    <property type="entry name" value="GIY-YIG_endonuc_sf"/>
</dbReference>
<accession>A0ABM5JHZ5</accession>
<sequence length="372" mass="42794">MGSSLSPIMCNYALDDLIEECLKIIPFHIPFVKRFVDDLILAVPNDKINEVLNIFNNQCSQLQFTAEREQNNSLPFLDMLVHRTQDNSLKTEWYRKPISSNRFINYYSEHPTRTKIKLILELKSRVIKISHPTYREKSLKRLKNILMENSYPVGLLNKLIFSTATSPASITLIDNTNNKKPPTVNMASQERNTSPTIDTLVPTTPQTFGSLPYIPFLTPKLLKLFKGLENIKIATRNVKTIAHLYTKTKDPLTTKESSKVVYQIPCSDCDKVYIGETSRTLHSRIISHRSDINTKKSQACALADHSINLNHTFNFSQASILERVKNEQKRLFVEMTHIQKNRKCINRKSDIDKLSNIYCYILAHQQTFDTTS</sequence>
<evidence type="ECO:0000313" key="3">
    <source>
        <dbReference type="EnsemblMetazoa" id="XP_050497563.1"/>
    </source>
</evidence>
<dbReference type="InterPro" id="IPR058912">
    <property type="entry name" value="HTH_animal"/>
</dbReference>
<dbReference type="Proteomes" id="UP001652700">
    <property type="component" value="Unplaced"/>
</dbReference>
<dbReference type="Gene3D" id="3.40.1440.10">
    <property type="entry name" value="GIY-YIG endonuclease"/>
    <property type="match status" value="1"/>
</dbReference>
<organism evidence="3 4">
    <name type="scientific">Diabrotica virgifera virgifera</name>
    <name type="common">western corn rootworm</name>
    <dbReference type="NCBI Taxonomy" id="50390"/>
    <lineage>
        <taxon>Eukaryota</taxon>
        <taxon>Metazoa</taxon>
        <taxon>Ecdysozoa</taxon>
        <taxon>Arthropoda</taxon>
        <taxon>Hexapoda</taxon>
        <taxon>Insecta</taxon>
        <taxon>Pterygota</taxon>
        <taxon>Neoptera</taxon>
        <taxon>Endopterygota</taxon>
        <taxon>Coleoptera</taxon>
        <taxon>Polyphaga</taxon>
        <taxon>Cucujiformia</taxon>
        <taxon>Chrysomeloidea</taxon>
        <taxon>Chrysomelidae</taxon>
        <taxon>Galerucinae</taxon>
        <taxon>Diabroticina</taxon>
        <taxon>Diabroticites</taxon>
        <taxon>Diabrotica</taxon>
    </lineage>
</organism>
<dbReference type="InterPro" id="IPR000477">
    <property type="entry name" value="RT_dom"/>
</dbReference>
<dbReference type="SUPFAM" id="SSF82771">
    <property type="entry name" value="GIY-YIG endonuclease"/>
    <property type="match status" value="1"/>
</dbReference>